<evidence type="ECO:0000313" key="2">
    <source>
        <dbReference type="Proteomes" id="UP000000788"/>
    </source>
</evidence>
<dbReference type="AlphaFoldDB" id="A9BC14"/>
<evidence type="ECO:0000313" key="1">
    <source>
        <dbReference type="EMBL" id="ABX09376.1"/>
    </source>
</evidence>
<dbReference type="InterPro" id="IPR007263">
    <property type="entry name" value="DCC1-like"/>
</dbReference>
<proteinExistence type="predicted"/>
<dbReference type="EMBL" id="CP000878">
    <property type="protein sequence ID" value="ABX09376.1"/>
    <property type="molecule type" value="Genomic_DNA"/>
</dbReference>
<accession>A9BC14</accession>
<dbReference type="Pfam" id="PF04134">
    <property type="entry name" value="DCC1-like"/>
    <property type="match status" value="1"/>
</dbReference>
<name>A9BC14_PROM4</name>
<dbReference type="HOGENOM" id="CLU_137220_0_0_3"/>
<dbReference type="OrthoDB" id="9785438at2"/>
<dbReference type="GO" id="GO:0015035">
    <property type="term" value="F:protein-disulfide reductase activity"/>
    <property type="evidence" value="ECO:0007669"/>
    <property type="project" value="InterPro"/>
</dbReference>
<dbReference type="Proteomes" id="UP000000788">
    <property type="component" value="Chromosome"/>
</dbReference>
<gene>
    <name evidence="1" type="ordered locus">P9211_14451</name>
</gene>
<protein>
    <recommendedName>
        <fullName evidence="3">Cell division inhibitor</fullName>
    </recommendedName>
</protein>
<sequence>MEHKLVFIYDGECPFCNHFAELLELKSNLPNISFLNGRDYLTKMNNLYAKGYDLDKGAILIKDDEILHGASAISWICSQLKNPSDTMLEIIRAVFSSPKRTFFLFPILIWSRRVALFLKGVPNKLISKA</sequence>
<dbReference type="KEGG" id="pmj:P9211_14451"/>
<keyword evidence="2" id="KW-1185">Reference proteome</keyword>
<reference evidence="1 2" key="1">
    <citation type="journal article" date="2007" name="PLoS Genet.">
        <title>Patterns and implications of gene gain and loss in the evolution of Prochlorococcus.</title>
        <authorList>
            <person name="Kettler G.C."/>
            <person name="Martiny A.C."/>
            <person name="Huang K."/>
            <person name="Zucker J."/>
            <person name="Coleman M.L."/>
            <person name="Rodrigue S."/>
            <person name="Chen F."/>
            <person name="Lapidus A."/>
            <person name="Ferriera S."/>
            <person name="Johnson J."/>
            <person name="Steglich C."/>
            <person name="Church G.M."/>
            <person name="Richardson P."/>
            <person name="Chisholm S.W."/>
        </authorList>
    </citation>
    <scope>NUCLEOTIDE SEQUENCE [LARGE SCALE GENOMIC DNA]</scope>
    <source>
        <strain evidence="2">MIT 9211</strain>
    </source>
</reference>
<evidence type="ECO:0008006" key="3">
    <source>
        <dbReference type="Google" id="ProtNLM"/>
    </source>
</evidence>
<dbReference type="eggNOG" id="COG3011">
    <property type="taxonomic scope" value="Bacteria"/>
</dbReference>
<dbReference type="STRING" id="93059.P9211_14451"/>
<organism evidence="1 2">
    <name type="scientific">Prochlorococcus marinus (strain MIT 9211)</name>
    <dbReference type="NCBI Taxonomy" id="93059"/>
    <lineage>
        <taxon>Bacteria</taxon>
        <taxon>Bacillati</taxon>
        <taxon>Cyanobacteriota</taxon>
        <taxon>Cyanophyceae</taxon>
        <taxon>Synechococcales</taxon>
        <taxon>Prochlorococcaceae</taxon>
        <taxon>Prochlorococcus</taxon>
    </lineage>
</organism>
<dbReference type="RefSeq" id="WP_012195997.1">
    <property type="nucleotide sequence ID" value="NC_009976.1"/>
</dbReference>